<evidence type="ECO:0000313" key="3">
    <source>
        <dbReference type="Proteomes" id="UP001597090"/>
    </source>
</evidence>
<dbReference type="PROSITE" id="PS51257">
    <property type="entry name" value="PROKAR_LIPOPROTEIN"/>
    <property type="match status" value="1"/>
</dbReference>
<sequence>MRRQSTHLSYTRLLHTLLKTTALGLLLALAGCATNPSQRDGLERNQYAWAGAVRWGDFEGALNLIDPTVREKNPPTALQLERYKQVQISSYRDVGADSDMEAGTAVRDVDIGVINRHTQAERTVRYRERWRWEPEAKVWWLVSDLPDLWDGQ</sequence>
<keyword evidence="3" id="KW-1185">Reference proteome</keyword>
<name>A0ABW2YNH7_9GAMM</name>
<feature type="chain" id="PRO_5047108299" description="Lipoprotein" evidence="1">
    <location>
        <begin position="34"/>
        <end position="152"/>
    </location>
</feature>
<keyword evidence="1" id="KW-0732">Signal</keyword>
<dbReference type="EMBL" id="JBHTIH010000004">
    <property type="protein sequence ID" value="MFD0739574.1"/>
    <property type="molecule type" value="Genomic_DNA"/>
</dbReference>
<organism evidence="2 3">
    <name type="scientific">Lysobacter koreensis</name>
    <dbReference type="NCBI Taxonomy" id="266122"/>
    <lineage>
        <taxon>Bacteria</taxon>
        <taxon>Pseudomonadati</taxon>
        <taxon>Pseudomonadota</taxon>
        <taxon>Gammaproteobacteria</taxon>
        <taxon>Lysobacterales</taxon>
        <taxon>Lysobacteraceae</taxon>
        <taxon>Lysobacter</taxon>
    </lineage>
</organism>
<protein>
    <recommendedName>
        <fullName evidence="4">Lipoprotein</fullName>
    </recommendedName>
</protein>
<comment type="caution">
    <text evidence="2">The sequence shown here is derived from an EMBL/GenBank/DDBJ whole genome shotgun (WGS) entry which is preliminary data.</text>
</comment>
<evidence type="ECO:0000256" key="1">
    <source>
        <dbReference type="SAM" id="SignalP"/>
    </source>
</evidence>
<proteinExistence type="predicted"/>
<evidence type="ECO:0008006" key="4">
    <source>
        <dbReference type="Google" id="ProtNLM"/>
    </source>
</evidence>
<accession>A0ABW2YNH7</accession>
<dbReference type="Proteomes" id="UP001597090">
    <property type="component" value="Unassembled WGS sequence"/>
</dbReference>
<gene>
    <name evidence="2" type="ORF">ACFQZQ_09820</name>
</gene>
<dbReference type="RefSeq" id="WP_386812610.1">
    <property type="nucleotide sequence ID" value="NZ_JBHTIH010000004.1"/>
</dbReference>
<feature type="signal peptide" evidence="1">
    <location>
        <begin position="1"/>
        <end position="33"/>
    </location>
</feature>
<reference evidence="3" key="1">
    <citation type="journal article" date="2019" name="Int. J. Syst. Evol. Microbiol.">
        <title>The Global Catalogue of Microorganisms (GCM) 10K type strain sequencing project: providing services to taxonomists for standard genome sequencing and annotation.</title>
        <authorList>
            <consortium name="The Broad Institute Genomics Platform"/>
            <consortium name="The Broad Institute Genome Sequencing Center for Infectious Disease"/>
            <person name="Wu L."/>
            <person name="Ma J."/>
        </authorList>
    </citation>
    <scope>NUCLEOTIDE SEQUENCE [LARGE SCALE GENOMIC DNA]</scope>
    <source>
        <strain evidence="3">CCUG 55491</strain>
    </source>
</reference>
<evidence type="ECO:0000313" key="2">
    <source>
        <dbReference type="EMBL" id="MFD0739574.1"/>
    </source>
</evidence>